<proteinExistence type="predicted"/>
<protein>
    <submittedName>
        <fullName evidence="2">Uncharacterized protein</fullName>
    </submittedName>
</protein>
<name>A0A3A6T5F7_9GAMM</name>
<evidence type="ECO:0000313" key="3">
    <source>
        <dbReference type="Proteomes" id="UP000273022"/>
    </source>
</evidence>
<dbReference type="RefSeq" id="WP_121855270.1">
    <property type="nucleotide sequence ID" value="NZ_CP037952.1"/>
</dbReference>
<sequence>MFLNTTPSLSNAYTETSPLDSLIESHQKKTEVNSDALDYESLSSDTESGDELSDYSSSFRQQEKKLKLKLKTDLFLKSSAENSIESIKKINKYILTLESIPNYLGSDSIRLCQSFLLETVRILNLSSMSDENLKIALTNVKEPILAYFPSDQLSLDFCFRVIKFQPLSLFYLPIKYSTPVNLLHILNESVDTIETTRVINWQYFSIFRLNQSELRQSLVKMVKSRPEIQPHTNSQILLKPPRPKIMSGVCVNYFSYSLKGLISTLEECLHFYHPNEKLGNNVAQYIDDNFYNLDIASLPISTEVCLANIIYGNRSVAKKEADGNITCFKFLREGEAWSEFLNEMLMHQASDKFGLSSKLDSDFIKPISIFKVHLKELPQEQQFKTCLHIESDKKGEKWVIGYQFKTTLNYIIYCFTPKSERTIEWSLKRAENGIIKSISDLAFMASCGIYYHSVIPIFHHGTERVARYWERYCILQDAQEKPSNKELDFKLGGIIRCWLQGVARSDFGFSGLRDRGDSRNNTMHVSLHDKWEDSVLFRWFDCKKPLEKELDNKLDMMNSVCSYFLGAMLTFAACNREQPSYNCDNLSMVTKTEKFFITITDKFLARATPHLPNCTFSSFFGDVRTFNALIKKVAHEIVFFTEVPNNNCDHHKTLPSATKYHEDRLGMHSGCLKLSDGSLYREEIYMPVFLDTLIFLAECYSAKLAEHSLNFQQQSAGVYKKTAPVYNK</sequence>
<dbReference type="EMBL" id="QYYH01000245">
    <property type="protein sequence ID" value="RJY01890.1"/>
    <property type="molecule type" value="Genomic_DNA"/>
</dbReference>
<keyword evidence="3" id="KW-1185">Reference proteome</keyword>
<feature type="region of interest" description="Disordered" evidence="1">
    <location>
        <begin position="34"/>
        <end position="56"/>
    </location>
</feature>
<accession>A0A3A6T5F7</accession>
<evidence type="ECO:0000256" key="1">
    <source>
        <dbReference type="SAM" id="MobiDB-lite"/>
    </source>
</evidence>
<dbReference type="Proteomes" id="UP000273022">
    <property type="component" value="Unassembled WGS sequence"/>
</dbReference>
<evidence type="ECO:0000313" key="2">
    <source>
        <dbReference type="EMBL" id="RJY01890.1"/>
    </source>
</evidence>
<gene>
    <name evidence="2" type="ORF">D5R81_19715</name>
</gene>
<organism evidence="2 3">
    <name type="scientific">Parashewanella spongiae</name>
    <dbReference type="NCBI Taxonomy" id="342950"/>
    <lineage>
        <taxon>Bacteria</taxon>
        <taxon>Pseudomonadati</taxon>
        <taxon>Pseudomonadota</taxon>
        <taxon>Gammaproteobacteria</taxon>
        <taxon>Alteromonadales</taxon>
        <taxon>Shewanellaceae</taxon>
        <taxon>Parashewanella</taxon>
    </lineage>
</organism>
<comment type="caution">
    <text evidence="2">The sequence shown here is derived from an EMBL/GenBank/DDBJ whole genome shotgun (WGS) entry which is preliminary data.</text>
</comment>
<reference evidence="2 3" key="1">
    <citation type="submission" date="2018-09" db="EMBL/GenBank/DDBJ databases">
        <title>Phylogeny of the Shewanellaceae, and recommendation for two new genera, Pseudoshewanella and Parashewanella.</title>
        <authorList>
            <person name="Wang G."/>
        </authorList>
    </citation>
    <scope>NUCLEOTIDE SEQUENCE [LARGE SCALE GENOMIC DNA]</scope>
    <source>
        <strain evidence="2 3">KCTC 22492</strain>
    </source>
</reference>
<dbReference type="AlphaFoldDB" id="A0A3A6T5F7"/>